<sequence>MSVARRASFAAGFAAARRDHSSSRNPSKRVVTSPVKMTASGGNEITTLKSSTVSPRPTKKPPGPLGEEIGYLDMASVVAASAASAQKAPKSSRLQFEARPFTKKSLEKINVRTSNLIRDYGFLPKRAPHLVDGAQLPIKYEPFPQDLIGKPIEEIDQYVYEKSPLPPIRGLRGGRQGRAAQSFNQLIGTLIYHICMY</sequence>
<gene>
    <name evidence="2" type="ORF">LSAA_5016</name>
</gene>
<dbReference type="EMBL" id="HG994593">
    <property type="protein sequence ID" value="CAF2841232.1"/>
    <property type="molecule type" value="Genomic_DNA"/>
</dbReference>
<organism evidence="2 3">
    <name type="scientific">Lepeophtheirus salmonis</name>
    <name type="common">Salmon louse</name>
    <name type="synonym">Caligus salmonis</name>
    <dbReference type="NCBI Taxonomy" id="72036"/>
    <lineage>
        <taxon>Eukaryota</taxon>
        <taxon>Metazoa</taxon>
        <taxon>Ecdysozoa</taxon>
        <taxon>Arthropoda</taxon>
        <taxon>Crustacea</taxon>
        <taxon>Multicrustacea</taxon>
        <taxon>Hexanauplia</taxon>
        <taxon>Copepoda</taxon>
        <taxon>Siphonostomatoida</taxon>
        <taxon>Caligidae</taxon>
        <taxon>Lepeophtheirus</taxon>
    </lineage>
</organism>
<feature type="compositionally biased region" description="Low complexity" evidence="1">
    <location>
        <begin position="1"/>
        <end position="15"/>
    </location>
</feature>
<feature type="compositionally biased region" description="Polar residues" evidence="1">
    <location>
        <begin position="40"/>
        <end position="55"/>
    </location>
</feature>
<evidence type="ECO:0000313" key="2">
    <source>
        <dbReference type="EMBL" id="CAF2841232.1"/>
    </source>
</evidence>
<feature type="region of interest" description="Disordered" evidence="1">
    <location>
        <begin position="1"/>
        <end position="61"/>
    </location>
</feature>
<evidence type="ECO:0000313" key="3">
    <source>
        <dbReference type="Proteomes" id="UP000675881"/>
    </source>
</evidence>
<proteinExistence type="predicted"/>
<dbReference type="AlphaFoldDB" id="A0A7R8CMX2"/>
<evidence type="ECO:0000256" key="1">
    <source>
        <dbReference type="SAM" id="MobiDB-lite"/>
    </source>
</evidence>
<accession>A0A7R8CMX2</accession>
<name>A0A7R8CMX2_LEPSM</name>
<dbReference type="Proteomes" id="UP000675881">
    <property type="component" value="Chromosome 14"/>
</dbReference>
<reference evidence="2" key="1">
    <citation type="submission" date="2021-02" db="EMBL/GenBank/DDBJ databases">
        <authorList>
            <person name="Bekaert M."/>
        </authorList>
    </citation>
    <scope>NUCLEOTIDE SEQUENCE</scope>
    <source>
        <strain evidence="2">IoA-00</strain>
    </source>
</reference>
<dbReference type="OrthoDB" id="6627159at2759"/>
<keyword evidence="3" id="KW-1185">Reference proteome</keyword>
<protein>
    <submittedName>
        <fullName evidence="2">DSC1</fullName>
    </submittedName>
</protein>